<evidence type="ECO:0000256" key="1">
    <source>
        <dbReference type="SAM" id="MobiDB-lite"/>
    </source>
</evidence>
<reference evidence="3 4" key="1">
    <citation type="submission" date="2018-09" db="EMBL/GenBank/DDBJ databases">
        <title>YIM PH21274 draft genome.</title>
        <authorList>
            <person name="Miao C."/>
        </authorList>
    </citation>
    <scope>NUCLEOTIDE SEQUENCE [LARGE SCALE GENOMIC DNA]</scope>
    <source>
        <strain evidence="3 4">YIM PH 21724</strain>
    </source>
</reference>
<protein>
    <submittedName>
        <fullName evidence="3">DUF4377 domain-containing protein</fullName>
    </submittedName>
</protein>
<keyword evidence="4" id="KW-1185">Reference proteome</keyword>
<name>A0A3A4KTA8_9NOCA</name>
<gene>
    <name evidence="3" type="ORF">D5S18_03445</name>
</gene>
<comment type="caution">
    <text evidence="3">The sequence shown here is derived from an EMBL/GenBank/DDBJ whole genome shotgun (WGS) entry which is preliminary data.</text>
</comment>
<sequence>MSPSCQQTRSSPDPDPRRVGRAVDSRPNSERRTMLRVMRSGRYALPVASIALATLVGGCSHPAPAERATAPTSSAVSQAGIDLWVGPRPCADEPTCLQVKQNPDSTWEPLREGIAGFTYQPGFVYQLKVAAAAAGWRLIAIVRRDPAD</sequence>
<dbReference type="EMBL" id="QZFU01000010">
    <property type="protein sequence ID" value="RJO79385.1"/>
    <property type="molecule type" value="Genomic_DNA"/>
</dbReference>
<dbReference type="InterPro" id="IPR025485">
    <property type="entry name" value="DUF4377"/>
</dbReference>
<feature type="domain" description="DUF4377" evidence="2">
    <location>
        <begin position="93"/>
        <end position="131"/>
    </location>
</feature>
<feature type="region of interest" description="Disordered" evidence="1">
    <location>
        <begin position="1"/>
        <end position="31"/>
    </location>
</feature>
<dbReference type="Proteomes" id="UP000266677">
    <property type="component" value="Unassembled WGS sequence"/>
</dbReference>
<feature type="compositionally biased region" description="Basic and acidic residues" evidence="1">
    <location>
        <begin position="12"/>
        <end position="31"/>
    </location>
</feature>
<feature type="compositionally biased region" description="Polar residues" evidence="1">
    <location>
        <begin position="1"/>
        <end position="11"/>
    </location>
</feature>
<proteinExistence type="predicted"/>
<evidence type="ECO:0000313" key="3">
    <source>
        <dbReference type="EMBL" id="RJO79385.1"/>
    </source>
</evidence>
<evidence type="ECO:0000259" key="2">
    <source>
        <dbReference type="Pfam" id="PF14302"/>
    </source>
</evidence>
<organism evidence="3 4">
    <name type="scientific">Nocardia panacis</name>
    <dbReference type="NCBI Taxonomy" id="2340916"/>
    <lineage>
        <taxon>Bacteria</taxon>
        <taxon>Bacillati</taxon>
        <taxon>Actinomycetota</taxon>
        <taxon>Actinomycetes</taxon>
        <taxon>Mycobacteriales</taxon>
        <taxon>Nocardiaceae</taxon>
        <taxon>Nocardia</taxon>
    </lineage>
</organism>
<accession>A0A3A4KTA8</accession>
<dbReference type="AlphaFoldDB" id="A0A3A4KTA8"/>
<evidence type="ECO:0000313" key="4">
    <source>
        <dbReference type="Proteomes" id="UP000266677"/>
    </source>
</evidence>
<dbReference type="Pfam" id="PF14302">
    <property type="entry name" value="DUF4377"/>
    <property type="match status" value="1"/>
</dbReference>